<comment type="caution">
    <text evidence="2">The sequence shown here is derived from an EMBL/GenBank/DDBJ whole genome shotgun (WGS) entry which is preliminary data.</text>
</comment>
<accession>A0A1R1PYX7</accession>
<dbReference type="EMBL" id="LSSK01000012">
    <property type="protein sequence ID" value="OMH86168.1"/>
    <property type="molecule type" value="Genomic_DNA"/>
</dbReference>
<evidence type="ECO:0000313" key="2">
    <source>
        <dbReference type="EMBL" id="OMH86168.1"/>
    </source>
</evidence>
<organism evidence="2 3">
    <name type="scientific">Zancudomyces culisetae</name>
    <name type="common">Gut fungus</name>
    <name type="synonym">Smittium culisetae</name>
    <dbReference type="NCBI Taxonomy" id="1213189"/>
    <lineage>
        <taxon>Eukaryota</taxon>
        <taxon>Fungi</taxon>
        <taxon>Fungi incertae sedis</taxon>
        <taxon>Zoopagomycota</taxon>
        <taxon>Kickxellomycotina</taxon>
        <taxon>Harpellomycetes</taxon>
        <taxon>Harpellales</taxon>
        <taxon>Legeriomycetaceae</taxon>
        <taxon>Zancudomyces</taxon>
    </lineage>
</organism>
<feature type="compositionally biased region" description="Polar residues" evidence="1">
    <location>
        <begin position="248"/>
        <end position="258"/>
    </location>
</feature>
<dbReference type="AlphaFoldDB" id="A0A1R1PYX7"/>
<evidence type="ECO:0000313" key="3">
    <source>
        <dbReference type="Proteomes" id="UP000188320"/>
    </source>
</evidence>
<evidence type="ECO:0000256" key="1">
    <source>
        <dbReference type="SAM" id="MobiDB-lite"/>
    </source>
</evidence>
<proteinExistence type="predicted"/>
<feature type="compositionally biased region" description="Polar residues" evidence="1">
    <location>
        <begin position="347"/>
        <end position="368"/>
    </location>
</feature>
<reference evidence="3" key="1">
    <citation type="submission" date="2017-01" db="EMBL/GenBank/DDBJ databases">
        <authorList>
            <person name="Wang Y."/>
            <person name="White M."/>
            <person name="Kvist S."/>
            <person name="Moncalvo J.-M."/>
        </authorList>
    </citation>
    <scope>NUCLEOTIDE SEQUENCE [LARGE SCALE GENOMIC DNA]</scope>
    <source>
        <strain evidence="3">COL-18-3</strain>
    </source>
</reference>
<feature type="region of interest" description="Disordered" evidence="1">
    <location>
        <begin position="206"/>
        <end position="258"/>
    </location>
</feature>
<feature type="region of interest" description="Disordered" evidence="1">
    <location>
        <begin position="347"/>
        <end position="372"/>
    </location>
</feature>
<gene>
    <name evidence="2" type="ORF">AX774_g282</name>
</gene>
<evidence type="ECO:0008006" key="4">
    <source>
        <dbReference type="Google" id="ProtNLM"/>
    </source>
</evidence>
<sequence>MMKYYSGKRRDEELEGWLAVELKAGLMSDCNADGAILYMCFGSKTIRNHWYGHLSLLTQYNNMKYGPPSLNPTLISTPRDYYSPTLSQAMKNTPLEYEKLWENLVIYNTEDSKNTVHTGIVYSGYLYKKTNKNALFQRVFCILTSGWLLEFEVPNFSDRDSMASMINAAKKSIISKDKAKQSKTDYKKEIDHIVDKVKTNLVKLQEAQDAQDAQDKHRSQQKNKKKSTAVPEHGDSSEVPNIHHRSTQNELRQNEGVSFQETETGIIEEPNYLGGDVKIAHFLFKHSRSIDLKDVYVFSNPPNCFTRRELSDAPFLSYYSAVNAQNGLLFGASDLFTRMPNLDTNSAGSVLTQNGGQGANETSTQPLSSPEYEIGAARNPSTIQNNFEQAEIAHGLSSSGKFLKLDPVNHTFALWKPFKRKMDMNLGTSSRKKVSHLLRSRIFVPNAKKSHTSPLPERCTNESDVQNLGSRSPISVIMPLKTMCTINSILGIRTSDESSGSTAKQAPADAAHTGLSYNGYKPELGVAATPLSNRPSYLTLSNFEIQIRFPVSATILRPNTIHGRSFTPKTLNHTKPSPTDNNYGLYEPDHECALLNKNKGFTAYTAREFLSALMVSTPFEVAKPFLVKYRLAPATATSWVDMAFRYLDFSDLKQIHASVVDRGSTEGFASLKATSSALDTSINPRNMRVSLQFGEITQVFNDRNNDDGNVFYTDYGTHGVDLDSSIATQRSGGCSTSERYSNRYSQGVQADGDPVIQLMHRNPFDFVLENFGEKLVMQNTSSFVDKAPEQSGLELSTINRRFSENIHSSRRDPSRKIFEPNYHTTSASLKYNKKDEKLGANSKFCLGSNISNNGTSSTTGKVPVQHASFVNPSKSGIQTTPGASTCCSHDHSSAQTLPFDPTNIPLMCLNPLNTDGKISAIMKRNSPADESSLFLGFYIAESKLEMESWINYLNSHIAGINML</sequence>
<protein>
    <recommendedName>
        <fullName evidence="4">PH domain-containing protein</fullName>
    </recommendedName>
</protein>
<name>A0A1R1PYX7_ZANCU</name>
<keyword evidence="3" id="KW-1185">Reference proteome</keyword>
<dbReference type="Proteomes" id="UP000188320">
    <property type="component" value="Unassembled WGS sequence"/>
</dbReference>